<proteinExistence type="predicted"/>
<dbReference type="Gene3D" id="3.30.70.100">
    <property type="match status" value="1"/>
</dbReference>
<feature type="domain" description="EthD" evidence="1">
    <location>
        <begin position="12"/>
        <end position="107"/>
    </location>
</feature>
<organism evidence="2 3">
    <name type="scientific">Vineibacter terrae</name>
    <dbReference type="NCBI Taxonomy" id="2586908"/>
    <lineage>
        <taxon>Bacteria</taxon>
        <taxon>Pseudomonadati</taxon>
        <taxon>Pseudomonadota</taxon>
        <taxon>Alphaproteobacteria</taxon>
        <taxon>Hyphomicrobiales</taxon>
        <taxon>Vineibacter</taxon>
    </lineage>
</organism>
<dbReference type="OrthoDB" id="6369070at2"/>
<evidence type="ECO:0000313" key="2">
    <source>
        <dbReference type="EMBL" id="TXL70291.1"/>
    </source>
</evidence>
<dbReference type="SUPFAM" id="SSF54909">
    <property type="entry name" value="Dimeric alpha+beta barrel"/>
    <property type="match status" value="1"/>
</dbReference>
<dbReference type="InterPro" id="IPR009799">
    <property type="entry name" value="EthD_dom"/>
</dbReference>
<name>A0A5C8PA98_9HYPH</name>
<evidence type="ECO:0000259" key="1">
    <source>
        <dbReference type="Pfam" id="PF07110"/>
    </source>
</evidence>
<sequence length="123" mass="13790">MIKLTFCLHRLPHLSPAQFHDYWLNSHGPLVRSHAAALGICRYVQTHAIESPFNAGLRQSRQAPEPFDGIAELWWQDAAAFERAMSAPAARAAGKILLADEQTFIDLPRSPIWLNHEHTIVSA</sequence>
<dbReference type="Proteomes" id="UP000321638">
    <property type="component" value="Unassembled WGS sequence"/>
</dbReference>
<gene>
    <name evidence="2" type="ORF">FHP25_35300</name>
</gene>
<accession>A0A5C8PA98</accession>
<evidence type="ECO:0000313" key="3">
    <source>
        <dbReference type="Proteomes" id="UP000321638"/>
    </source>
</evidence>
<dbReference type="EMBL" id="VDUZ01000062">
    <property type="protein sequence ID" value="TXL70291.1"/>
    <property type="molecule type" value="Genomic_DNA"/>
</dbReference>
<comment type="caution">
    <text evidence="2">The sequence shown here is derived from an EMBL/GenBank/DDBJ whole genome shotgun (WGS) entry which is preliminary data.</text>
</comment>
<dbReference type="NCBIfam" id="TIGR02118">
    <property type="entry name" value="EthD family reductase"/>
    <property type="match status" value="1"/>
</dbReference>
<keyword evidence="3" id="KW-1185">Reference proteome</keyword>
<dbReference type="InterPro" id="IPR011008">
    <property type="entry name" value="Dimeric_a/b-barrel"/>
</dbReference>
<reference evidence="2 3" key="1">
    <citation type="submission" date="2019-06" db="EMBL/GenBank/DDBJ databases">
        <title>New taxonomy in bacterial strain CC-CFT640, isolated from vineyard.</title>
        <authorList>
            <person name="Lin S.-Y."/>
            <person name="Tsai C.-F."/>
            <person name="Young C.-C."/>
        </authorList>
    </citation>
    <scope>NUCLEOTIDE SEQUENCE [LARGE SCALE GENOMIC DNA]</scope>
    <source>
        <strain evidence="2 3">CC-CFT640</strain>
    </source>
</reference>
<dbReference type="AlphaFoldDB" id="A0A5C8PA98"/>
<dbReference type="Pfam" id="PF07110">
    <property type="entry name" value="EthD"/>
    <property type="match status" value="1"/>
</dbReference>
<dbReference type="RefSeq" id="WP_147851709.1">
    <property type="nucleotide sequence ID" value="NZ_VDUZ01000062.1"/>
</dbReference>
<dbReference type="GO" id="GO:0016491">
    <property type="term" value="F:oxidoreductase activity"/>
    <property type="evidence" value="ECO:0007669"/>
    <property type="project" value="InterPro"/>
</dbReference>
<protein>
    <submittedName>
        <fullName evidence="2">EthD family reductase</fullName>
    </submittedName>
</protein>